<name>A0A0P7AIG6_9FLAO</name>
<keyword evidence="19" id="KW-1185">Reference proteome</keyword>
<dbReference type="PRINTS" id="PR00415">
    <property type="entry name" value="ACONITASE"/>
</dbReference>
<dbReference type="PANTHER" id="PTHR43160">
    <property type="entry name" value="ACONITATE HYDRATASE B"/>
    <property type="match status" value="1"/>
</dbReference>
<evidence type="ECO:0000256" key="3">
    <source>
        <dbReference type="ARBA" id="ARBA00007185"/>
    </source>
</evidence>
<reference evidence="18 19" key="1">
    <citation type="submission" date="2015-09" db="EMBL/GenBank/DDBJ databases">
        <title>Genome sequence of the marine flavobacterium Croceitalea dokdonensis DOKDO 023 that contains proton- and sodium-pumping rhodopsins.</title>
        <authorList>
            <person name="Kwon S.-K."/>
            <person name="Lee H.K."/>
            <person name="Kwak M.-J."/>
            <person name="Kim J.F."/>
        </authorList>
    </citation>
    <scope>NUCLEOTIDE SEQUENCE [LARGE SCALE GENOMIC DNA]</scope>
    <source>
        <strain evidence="18 19">DOKDO 023</strain>
    </source>
</reference>
<evidence type="ECO:0000313" key="18">
    <source>
        <dbReference type="EMBL" id="KPM31576.1"/>
    </source>
</evidence>
<comment type="caution">
    <text evidence="18">The sequence shown here is derived from an EMBL/GenBank/DDBJ whole genome shotgun (WGS) entry which is preliminary data.</text>
</comment>
<dbReference type="EC" id="4.2.1.3" evidence="4"/>
<feature type="domain" description="Aconitase A/isopropylmalate dehydratase small subunit swivel" evidence="17">
    <location>
        <begin position="560"/>
        <end position="688"/>
    </location>
</feature>
<comment type="pathway">
    <text evidence="2">Carbohydrate metabolism; tricarboxylic acid cycle; isocitrate from oxaloacetate: step 2/2.</text>
</comment>
<dbReference type="AlphaFoldDB" id="A0A0P7AIG6"/>
<evidence type="ECO:0000256" key="15">
    <source>
        <dbReference type="ARBA" id="ARBA00031977"/>
    </source>
</evidence>
<evidence type="ECO:0000259" key="17">
    <source>
        <dbReference type="Pfam" id="PF00694"/>
    </source>
</evidence>
<dbReference type="PATRIC" id="fig|1300341.3.peg.2248"/>
<dbReference type="InterPro" id="IPR015928">
    <property type="entry name" value="Aconitase/3IPM_dehydase_swvl"/>
</dbReference>
<organism evidence="18 19">
    <name type="scientific">Croceitalea dokdonensis DOKDO 023</name>
    <dbReference type="NCBI Taxonomy" id="1300341"/>
    <lineage>
        <taxon>Bacteria</taxon>
        <taxon>Pseudomonadati</taxon>
        <taxon>Bacteroidota</taxon>
        <taxon>Flavobacteriia</taxon>
        <taxon>Flavobacteriales</taxon>
        <taxon>Flavobacteriaceae</taxon>
        <taxon>Croceitalea</taxon>
    </lineage>
</organism>
<dbReference type="OrthoDB" id="9764318at2"/>
<dbReference type="NCBIfam" id="TIGR01340">
    <property type="entry name" value="aconitase_mito"/>
    <property type="match status" value="1"/>
</dbReference>
<dbReference type="Proteomes" id="UP000050280">
    <property type="component" value="Unassembled WGS sequence"/>
</dbReference>
<dbReference type="Pfam" id="PF00694">
    <property type="entry name" value="Aconitase_C"/>
    <property type="match status" value="1"/>
</dbReference>
<evidence type="ECO:0000256" key="4">
    <source>
        <dbReference type="ARBA" id="ARBA00012926"/>
    </source>
</evidence>
<dbReference type="InterPro" id="IPR050926">
    <property type="entry name" value="Aconitase/IPM_isomerase"/>
</dbReference>
<keyword evidence="9" id="KW-0408">Iron</keyword>
<evidence type="ECO:0000256" key="11">
    <source>
        <dbReference type="ARBA" id="ARBA00023239"/>
    </source>
</evidence>
<dbReference type="InterPro" id="IPR018136">
    <property type="entry name" value="Aconitase_4Fe-4S_BS"/>
</dbReference>
<dbReference type="GO" id="GO:0005829">
    <property type="term" value="C:cytosol"/>
    <property type="evidence" value="ECO:0007669"/>
    <property type="project" value="TreeGrafter"/>
</dbReference>
<keyword evidence="10" id="KW-0411">Iron-sulfur</keyword>
<proteinExistence type="inferred from homology"/>
<evidence type="ECO:0000256" key="12">
    <source>
        <dbReference type="ARBA" id="ARBA00023501"/>
    </source>
</evidence>
<dbReference type="PROSITE" id="PS00450">
    <property type="entry name" value="ACONITASE_1"/>
    <property type="match status" value="1"/>
</dbReference>
<dbReference type="GO" id="GO:0006099">
    <property type="term" value="P:tricarboxylic acid cycle"/>
    <property type="evidence" value="ECO:0007669"/>
    <property type="project" value="UniProtKB-UniPathway"/>
</dbReference>
<dbReference type="InterPro" id="IPR036008">
    <property type="entry name" value="Aconitase_4Fe-4S_dom"/>
</dbReference>
<dbReference type="InterPro" id="IPR000573">
    <property type="entry name" value="AconitaseA/IPMdHydase_ssu_swvl"/>
</dbReference>
<evidence type="ECO:0000256" key="14">
    <source>
        <dbReference type="ARBA" id="ARBA00031081"/>
    </source>
</evidence>
<evidence type="ECO:0000256" key="13">
    <source>
        <dbReference type="ARBA" id="ARBA00029682"/>
    </source>
</evidence>
<comment type="similarity">
    <text evidence="3">Belongs to the aconitase/IPM isomerase family.</text>
</comment>
<dbReference type="PROSITE" id="PS01244">
    <property type="entry name" value="ACONITASE_2"/>
    <property type="match status" value="1"/>
</dbReference>
<dbReference type="RefSeq" id="WP_054559182.1">
    <property type="nucleotide sequence ID" value="NZ_LDJX01000004.1"/>
</dbReference>
<evidence type="ECO:0000259" key="16">
    <source>
        <dbReference type="Pfam" id="PF00330"/>
    </source>
</evidence>
<keyword evidence="8" id="KW-0809">Transit peptide</keyword>
<dbReference type="InterPro" id="IPR015931">
    <property type="entry name" value="Acnase/IPM_dHydase_lsu_aba_1/3"/>
</dbReference>
<accession>A0A0P7AIG6</accession>
<dbReference type="Gene3D" id="3.30.499.10">
    <property type="entry name" value="Aconitase, domain 3"/>
    <property type="match status" value="2"/>
</dbReference>
<feature type="domain" description="Aconitase/3-isopropylmalate dehydratase large subunit alpha/beta/alpha" evidence="16">
    <location>
        <begin position="35"/>
        <end position="479"/>
    </location>
</feature>
<dbReference type="InterPro" id="IPR006248">
    <property type="entry name" value="Aconitase_mito-like"/>
</dbReference>
<dbReference type="GO" id="GO:0003994">
    <property type="term" value="F:aconitate hydratase activity"/>
    <property type="evidence" value="ECO:0007669"/>
    <property type="project" value="UniProtKB-EC"/>
</dbReference>
<dbReference type="FunFam" id="3.30.499.10:FF:000004">
    <property type="entry name" value="Aconitate hydratase, mitochondrial"/>
    <property type="match status" value="1"/>
</dbReference>
<dbReference type="PANTHER" id="PTHR43160:SF3">
    <property type="entry name" value="ACONITATE HYDRATASE, MITOCHONDRIAL"/>
    <property type="match status" value="1"/>
</dbReference>
<evidence type="ECO:0000256" key="7">
    <source>
        <dbReference type="ARBA" id="ARBA00022723"/>
    </source>
</evidence>
<keyword evidence="7" id="KW-0479">Metal-binding</keyword>
<evidence type="ECO:0000256" key="6">
    <source>
        <dbReference type="ARBA" id="ARBA00022532"/>
    </source>
</evidence>
<comment type="catalytic activity">
    <reaction evidence="12">
        <text>citrate = D-threo-isocitrate</text>
        <dbReference type="Rhea" id="RHEA:10336"/>
        <dbReference type="ChEBI" id="CHEBI:15562"/>
        <dbReference type="ChEBI" id="CHEBI:16947"/>
        <dbReference type="EC" id="4.2.1.3"/>
    </reaction>
</comment>
<protein>
    <recommendedName>
        <fullName evidence="5">Aconitate hydratase A</fullName>
        <ecNumber evidence="4">4.2.1.3</ecNumber>
    </recommendedName>
    <alternativeName>
        <fullName evidence="13">Citrate hydro-lyase</fullName>
    </alternativeName>
    <alternativeName>
        <fullName evidence="15">Iron-responsive protein-like</fullName>
    </alternativeName>
    <alternativeName>
        <fullName evidence="14">RNA-binding protein</fullName>
    </alternativeName>
</protein>
<dbReference type="UniPathway" id="UPA00223">
    <property type="reaction ID" value="UER00718"/>
</dbReference>
<dbReference type="GO" id="GO:0051539">
    <property type="term" value="F:4 iron, 4 sulfur cluster binding"/>
    <property type="evidence" value="ECO:0007669"/>
    <property type="project" value="InterPro"/>
</dbReference>
<evidence type="ECO:0000256" key="1">
    <source>
        <dbReference type="ARBA" id="ARBA00001966"/>
    </source>
</evidence>
<evidence type="ECO:0000313" key="19">
    <source>
        <dbReference type="Proteomes" id="UP000050280"/>
    </source>
</evidence>
<dbReference type="EMBL" id="LDJX01000004">
    <property type="protein sequence ID" value="KPM31576.1"/>
    <property type="molecule type" value="Genomic_DNA"/>
</dbReference>
<dbReference type="SUPFAM" id="SSF53732">
    <property type="entry name" value="Aconitase iron-sulfur domain"/>
    <property type="match status" value="1"/>
</dbReference>
<dbReference type="Gene3D" id="3.20.19.10">
    <property type="entry name" value="Aconitase, domain 4"/>
    <property type="match status" value="1"/>
</dbReference>
<dbReference type="Gene3D" id="3.40.1060.10">
    <property type="entry name" value="Aconitase, Domain 2"/>
    <property type="match status" value="1"/>
</dbReference>
<dbReference type="FunFam" id="3.40.1060.10:FF:000001">
    <property type="entry name" value="Aconitate hydratase, mitochondrial"/>
    <property type="match status" value="1"/>
</dbReference>
<evidence type="ECO:0000256" key="8">
    <source>
        <dbReference type="ARBA" id="ARBA00022946"/>
    </source>
</evidence>
<gene>
    <name evidence="18" type="ORF">I595_2070</name>
</gene>
<keyword evidence="6" id="KW-0816">Tricarboxylic acid cycle</keyword>
<dbReference type="STRING" id="1300341.I595_2070"/>
<sequence length="756" mass="81884">MAFDIDMIKQVYATMGERVGKARELVGNPLTLSEKILYSHLWDGNPDKVFVRGKDYVDFAPDRVACQDATAQMALLQFMHAGKPKVAVPTTVHCDHLIQAKVGASADLKRANETSNEVFDFLESVSNKYGIGFWKPGAGIIHQVVLENYAFPGGMMIGTDSHTVNAGGLGMVAIGVGGADAVDVMAGMPWELKFPKLIGVKLTGKLSGWTAPKDVILKVADILTVKGGTGAIVEYFGEGAISMSCTGKGTICNMGAEVGATTSTFGYDESMDRYLRATDREDVADAALSAKEHLTADPEVYENPEKYFDQVIEIDLDTLEPHLNGPFTPDLATPISKMSEAAKENDWPLNVQVGLIGSCTNSSYEDISRAASLAKQVSEKNLKMKSQFTITPGSEQVRYTIERDGFIDTFNNVGATVFANACGPCIGMWDRYGDNAANGPRNTIVHSFNRNFAKRADGNPNTLAFVGSPELVTAIAISGRLDFNPLTDKLINEDGEEVVLDEPRGYELPPEGFAVEDAGYVAPMEDGSGVQVVVSGTSERLQLLDPFVPIQPEELQGVKLLIKAFGKCTTDHISMAGPWLRYRGHLDNIANNTLIGAVNAFNKKTNFVKNQLTGEYGGVPDTQRAYKAKGIRSIVVGDHNYGEGSSREHAAMQPRHLGVAAVLVKSFARIHETNLKKQGMLGLTFANEADYDLIQEDDTFNFVDIASFSPGKPLTLEVVHADGSKDTIIANHTYNASQINWFKEGSALNVIKKENA</sequence>
<evidence type="ECO:0000256" key="9">
    <source>
        <dbReference type="ARBA" id="ARBA00023004"/>
    </source>
</evidence>
<evidence type="ECO:0000256" key="2">
    <source>
        <dbReference type="ARBA" id="ARBA00004717"/>
    </source>
</evidence>
<dbReference type="InterPro" id="IPR015932">
    <property type="entry name" value="Aconitase_dom2"/>
</dbReference>
<dbReference type="NCBIfam" id="NF005558">
    <property type="entry name" value="PRK07229.1"/>
    <property type="match status" value="1"/>
</dbReference>
<dbReference type="Pfam" id="PF00330">
    <property type="entry name" value="Aconitase"/>
    <property type="match status" value="1"/>
</dbReference>
<evidence type="ECO:0000256" key="5">
    <source>
        <dbReference type="ARBA" id="ARBA00019378"/>
    </source>
</evidence>
<dbReference type="FunFam" id="3.20.19.10:FF:000002">
    <property type="entry name" value="Aconitate hydratase, mitochondrial"/>
    <property type="match status" value="1"/>
</dbReference>
<dbReference type="GO" id="GO:0046872">
    <property type="term" value="F:metal ion binding"/>
    <property type="evidence" value="ECO:0007669"/>
    <property type="project" value="UniProtKB-KW"/>
</dbReference>
<dbReference type="FunFam" id="3.30.499.10:FF:000003">
    <property type="entry name" value="Aconitate hydratase, mitochondrial"/>
    <property type="match status" value="1"/>
</dbReference>
<evidence type="ECO:0000256" key="10">
    <source>
        <dbReference type="ARBA" id="ARBA00023014"/>
    </source>
</evidence>
<dbReference type="InterPro" id="IPR001030">
    <property type="entry name" value="Acoase/IPM_deHydtase_lsu_aba"/>
</dbReference>
<dbReference type="SUPFAM" id="SSF52016">
    <property type="entry name" value="LeuD/IlvD-like"/>
    <property type="match status" value="1"/>
</dbReference>
<keyword evidence="11" id="KW-0456">Lyase</keyword>
<comment type="cofactor">
    <cofactor evidence="1">
        <name>[4Fe-4S] cluster</name>
        <dbReference type="ChEBI" id="CHEBI:49883"/>
    </cofactor>
</comment>